<dbReference type="InterPro" id="IPR031107">
    <property type="entry name" value="Small_HSP"/>
</dbReference>
<accession>A0ABV9FIE7</accession>
<evidence type="ECO:0000313" key="4">
    <source>
        <dbReference type="EMBL" id="MFC4601033.1"/>
    </source>
</evidence>
<reference evidence="5" key="1">
    <citation type="journal article" date="2019" name="Int. J. Syst. Evol. Microbiol.">
        <title>The Global Catalogue of Microorganisms (GCM) 10K type strain sequencing project: providing services to taxonomists for standard genome sequencing and annotation.</title>
        <authorList>
            <consortium name="The Broad Institute Genomics Platform"/>
            <consortium name="The Broad Institute Genome Sequencing Center for Infectious Disease"/>
            <person name="Wu L."/>
            <person name="Ma J."/>
        </authorList>
    </citation>
    <scope>NUCLEOTIDE SEQUENCE [LARGE SCALE GENOMIC DNA]</scope>
    <source>
        <strain evidence="5">CCUG 49571</strain>
    </source>
</reference>
<dbReference type="InterPro" id="IPR002068">
    <property type="entry name" value="A-crystallin/Hsp20_dom"/>
</dbReference>
<dbReference type="InterPro" id="IPR008978">
    <property type="entry name" value="HSP20-like_chaperone"/>
</dbReference>
<dbReference type="EMBL" id="JBHSEP010000022">
    <property type="protein sequence ID" value="MFC4601033.1"/>
    <property type="molecule type" value="Genomic_DNA"/>
</dbReference>
<dbReference type="CDD" id="cd06464">
    <property type="entry name" value="ACD_sHsps-like"/>
    <property type="match status" value="1"/>
</dbReference>
<comment type="similarity">
    <text evidence="1 2">Belongs to the small heat shock protein (HSP20) family.</text>
</comment>
<dbReference type="Proteomes" id="UP001596028">
    <property type="component" value="Unassembled WGS sequence"/>
</dbReference>
<name>A0ABV9FIE7_9BACL</name>
<evidence type="ECO:0000256" key="2">
    <source>
        <dbReference type="RuleBase" id="RU003616"/>
    </source>
</evidence>
<feature type="domain" description="SHSP" evidence="3">
    <location>
        <begin position="34"/>
        <end position="147"/>
    </location>
</feature>
<dbReference type="SUPFAM" id="SSF49764">
    <property type="entry name" value="HSP20-like chaperones"/>
    <property type="match status" value="1"/>
</dbReference>
<dbReference type="PANTHER" id="PTHR11527">
    <property type="entry name" value="HEAT-SHOCK PROTEIN 20 FAMILY MEMBER"/>
    <property type="match status" value="1"/>
</dbReference>
<protein>
    <submittedName>
        <fullName evidence="4">Hsp20/alpha crystallin family protein</fullName>
    </submittedName>
</protein>
<dbReference type="PROSITE" id="PS01031">
    <property type="entry name" value="SHSP"/>
    <property type="match status" value="1"/>
</dbReference>
<evidence type="ECO:0000256" key="1">
    <source>
        <dbReference type="PROSITE-ProRule" id="PRU00285"/>
    </source>
</evidence>
<sequence length="147" mass="17030">MPLIPYEPFRQLDHMRRELDRFFPDDLSLIKTGLHQRLGHFSVDVHETADEIVAACDIPGLDKKEDLSIEVDRDRLTVSGTLNRTSETKEEQFHRQERYTGRFHRTIGLPAEVSSEGVSATYRNGVLEVRMPKLKGDSKRKIDIQFH</sequence>
<dbReference type="Gene3D" id="2.60.40.790">
    <property type="match status" value="1"/>
</dbReference>
<gene>
    <name evidence="4" type="ORF">ACFO3S_22515</name>
</gene>
<comment type="caution">
    <text evidence="4">The sequence shown here is derived from an EMBL/GenBank/DDBJ whole genome shotgun (WGS) entry which is preliminary data.</text>
</comment>
<evidence type="ECO:0000259" key="3">
    <source>
        <dbReference type="PROSITE" id="PS01031"/>
    </source>
</evidence>
<dbReference type="RefSeq" id="WP_378100664.1">
    <property type="nucleotide sequence ID" value="NZ_JBHSEP010000022.1"/>
</dbReference>
<dbReference type="Pfam" id="PF00011">
    <property type="entry name" value="HSP20"/>
    <property type="match status" value="1"/>
</dbReference>
<evidence type="ECO:0000313" key="5">
    <source>
        <dbReference type="Proteomes" id="UP001596028"/>
    </source>
</evidence>
<keyword evidence="5" id="KW-1185">Reference proteome</keyword>
<proteinExistence type="inferred from homology"/>
<organism evidence="4 5">
    <name type="scientific">Cohnella hongkongensis</name>
    <dbReference type="NCBI Taxonomy" id="178337"/>
    <lineage>
        <taxon>Bacteria</taxon>
        <taxon>Bacillati</taxon>
        <taxon>Bacillota</taxon>
        <taxon>Bacilli</taxon>
        <taxon>Bacillales</taxon>
        <taxon>Paenibacillaceae</taxon>
        <taxon>Cohnella</taxon>
    </lineage>
</organism>